<organism evidence="1 2">
    <name type="scientific">Ditylenchus dipsaci</name>
    <dbReference type="NCBI Taxonomy" id="166011"/>
    <lineage>
        <taxon>Eukaryota</taxon>
        <taxon>Metazoa</taxon>
        <taxon>Ecdysozoa</taxon>
        <taxon>Nematoda</taxon>
        <taxon>Chromadorea</taxon>
        <taxon>Rhabditida</taxon>
        <taxon>Tylenchina</taxon>
        <taxon>Tylenchomorpha</taxon>
        <taxon>Sphaerularioidea</taxon>
        <taxon>Anguinidae</taxon>
        <taxon>Anguininae</taxon>
        <taxon>Ditylenchus</taxon>
    </lineage>
</organism>
<dbReference type="WBParaSite" id="jg14564">
    <property type="protein sequence ID" value="jg14564"/>
    <property type="gene ID" value="jg14564"/>
</dbReference>
<dbReference type="Gene3D" id="3.90.180.10">
    <property type="entry name" value="Medium-chain alcohol dehydrogenases, catalytic domain"/>
    <property type="match status" value="1"/>
</dbReference>
<dbReference type="AlphaFoldDB" id="A0A915D1I6"/>
<evidence type="ECO:0000313" key="1">
    <source>
        <dbReference type="Proteomes" id="UP000887574"/>
    </source>
</evidence>
<proteinExistence type="predicted"/>
<sequence>MERKGNSFLILTSHGTTGLATMDLAQNVFEGVVFSASDSEEKLQYLRDANVLSTLNWTDGKLTKNIHKKTFGDRVSQRWRSHSEFGSLLWYIPASQPFGPALQECLFVRHLAGRSTQEEIKENLEMLLRMFEEGFLKGLIKINKYPLEEVDRCVKEMQEPDFFGKAVLTMY</sequence>
<reference evidence="2" key="1">
    <citation type="submission" date="2022-11" db="UniProtKB">
        <authorList>
            <consortium name="WormBaseParasite"/>
        </authorList>
    </citation>
    <scope>IDENTIFICATION</scope>
</reference>
<evidence type="ECO:0000313" key="2">
    <source>
        <dbReference type="WBParaSite" id="jg14564"/>
    </source>
</evidence>
<keyword evidence="1" id="KW-1185">Reference proteome</keyword>
<accession>A0A915D1I6</accession>
<protein>
    <submittedName>
        <fullName evidence="2">Uncharacterized protein</fullName>
    </submittedName>
</protein>
<name>A0A915D1I6_9BILA</name>
<dbReference type="Gene3D" id="3.40.50.720">
    <property type="entry name" value="NAD(P)-binding Rossmann-like Domain"/>
    <property type="match status" value="1"/>
</dbReference>
<dbReference type="Proteomes" id="UP000887574">
    <property type="component" value="Unplaced"/>
</dbReference>